<comment type="caution">
    <text evidence="10">The sequence shown here is derived from an EMBL/GenBank/DDBJ whole genome shotgun (WGS) entry which is preliminary data.</text>
</comment>
<feature type="chain" id="PRO_5047420303" description="Pyrrolidone-carboxylate peptidase" evidence="9">
    <location>
        <begin position="22"/>
        <end position="335"/>
    </location>
</feature>
<evidence type="ECO:0000256" key="5">
    <source>
        <dbReference type="ARBA" id="ARBA00022801"/>
    </source>
</evidence>
<sequence>MNGSKFKLCCMFLLCLLIFIAACEDSDDDTIWIFTTELPDGRVLFAYSVSLEARDSQGQVFWSLIFGELPPGLTLDSNGLIQGEPSTSGEYAFTVKVKDDHGESIADLTIDIPPVVLMSGFEPFGGYDTNPSYESLKPLDEQIYAGLDIRVVELPVVWDDSWDILQAAILLLKPTVIISTGQAGTDAIRFETTAKNAQMGTDNDGETRDGEEIIVGGPETLATGLPITEMSSAMESQGFTTKISNNAGKFLCNFIFYQLMYYVQFQATDSLVAGFIHVPPAPYAGTFTVEEITNAHKIGLQALSDWMQSGQTAQAVDIDLSTEPVYFQVFDKAQP</sequence>
<comment type="similarity">
    <text evidence="1">Belongs to the peptidase C15 family.</text>
</comment>
<dbReference type="PROSITE" id="PS51257">
    <property type="entry name" value="PROKAR_LIPOPROTEIN"/>
    <property type="match status" value="1"/>
</dbReference>
<evidence type="ECO:0000256" key="9">
    <source>
        <dbReference type="SAM" id="SignalP"/>
    </source>
</evidence>
<evidence type="ECO:0000256" key="4">
    <source>
        <dbReference type="ARBA" id="ARBA00022670"/>
    </source>
</evidence>
<keyword evidence="9" id="KW-0732">Signal</keyword>
<dbReference type="Gene3D" id="3.40.630.20">
    <property type="entry name" value="Peptidase C15, pyroglutamyl peptidase I-like"/>
    <property type="match status" value="1"/>
</dbReference>
<reference evidence="10 11" key="1">
    <citation type="submission" date="2024-09" db="EMBL/GenBank/DDBJ databases">
        <title>Laminarin stimulates single cell rates of sulfate reduction while oxygen inhibits transcriptomic activity in coastal marine sediment.</title>
        <authorList>
            <person name="Lindsay M."/>
            <person name="Orcutt B."/>
            <person name="Emerson D."/>
            <person name="Stepanauskas R."/>
            <person name="D'Angelo T."/>
        </authorList>
    </citation>
    <scope>NUCLEOTIDE SEQUENCE [LARGE SCALE GENOMIC DNA]</scope>
    <source>
        <strain evidence="10">SAG AM-311-K15</strain>
    </source>
</reference>
<evidence type="ECO:0000256" key="1">
    <source>
        <dbReference type="ARBA" id="ARBA00006641"/>
    </source>
</evidence>
<dbReference type="Proteomes" id="UP001594351">
    <property type="component" value="Unassembled WGS sequence"/>
</dbReference>
<dbReference type="InterPro" id="IPR016125">
    <property type="entry name" value="Peptidase_C15-like"/>
</dbReference>
<gene>
    <name evidence="10" type="ORF">ACFL27_16850</name>
</gene>
<dbReference type="InterPro" id="IPR000816">
    <property type="entry name" value="Peptidase_C15"/>
</dbReference>
<accession>A0ABV6Z090</accession>
<name>A0ABV6Z090_UNCC1</name>
<evidence type="ECO:0000256" key="6">
    <source>
        <dbReference type="ARBA" id="ARBA00022807"/>
    </source>
</evidence>
<dbReference type="SUPFAM" id="SSF53182">
    <property type="entry name" value="Pyrrolidone carboxyl peptidase (pyroglutamate aminopeptidase)"/>
    <property type="match status" value="1"/>
</dbReference>
<evidence type="ECO:0000256" key="8">
    <source>
        <dbReference type="ARBA" id="ARBA00031559"/>
    </source>
</evidence>
<keyword evidence="5" id="KW-0378">Hydrolase</keyword>
<dbReference type="PRINTS" id="PR00706">
    <property type="entry name" value="PYROGLUPTASE"/>
</dbReference>
<organism evidence="10 11">
    <name type="scientific">candidate division CSSED10-310 bacterium</name>
    <dbReference type="NCBI Taxonomy" id="2855610"/>
    <lineage>
        <taxon>Bacteria</taxon>
        <taxon>Bacteria division CSSED10-310</taxon>
    </lineage>
</organism>
<proteinExistence type="inferred from homology"/>
<evidence type="ECO:0000256" key="2">
    <source>
        <dbReference type="ARBA" id="ARBA00019191"/>
    </source>
</evidence>
<dbReference type="Pfam" id="PF01470">
    <property type="entry name" value="Peptidase_C15"/>
    <property type="match status" value="1"/>
</dbReference>
<dbReference type="InterPro" id="IPR036440">
    <property type="entry name" value="Peptidase_C15-like_sf"/>
</dbReference>
<keyword evidence="4" id="KW-0645">Protease</keyword>
<evidence type="ECO:0000313" key="11">
    <source>
        <dbReference type="Proteomes" id="UP001594351"/>
    </source>
</evidence>
<dbReference type="PANTHER" id="PTHR23402:SF1">
    <property type="entry name" value="PYROGLUTAMYL-PEPTIDASE I"/>
    <property type="match status" value="1"/>
</dbReference>
<dbReference type="PANTHER" id="PTHR23402">
    <property type="entry name" value="PROTEASE FAMILY C15 PYROGLUTAMYL-PEPTIDASE I-RELATED"/>
    <property type="match status" value="1"/>
</dbReference>
<dbReference type="Pfam" id="PF05345">
    <property type="entry name" value="He_PIG"/>
    <property type="match status" value="1"/>
</dbReference>
<keyword evidence="11" id="KW-1185">Reference proteome</keyword>
<keyword evidence="6" id="KW-0788">Thiol protease</keyword>
<dbReference type="InterPro" id="IPR013783">
    <property type="entry name" value="Ig-like_fold"/>
</dbReference>
<dbReference type="EMBL" id="JBHPBY010000234">
    <property type="protein sequence ID" value="MFC1851862.1"/>
    <property type="molecule type" value="Genomic_DNA"/>
</dbReference>
<evidence type="ECO:0000256" key="3">
    <source>
        <dbReference type="ARBA" id="ARBA00022490"/>
    </source>
</evidence>
<protein>
    <recommendedName>
        <fullName evidence="2">Pyrrolidone-carboxylate peptidase</fullName>
    </recommendedName>
    <alternativeName>
        <fullName evidence="7">5-oxoprolyl-peptidase</fullName>
    </alternativeName>
    <alternativeName>
        <fullName evidence="8">Pyroglutamyl-peptidase I</fullName>
    </alternativeName>
</protein>
<dbReference type="CDD" id="cd00501">
    <property type="entry name" value="Peptidase_C15"/>
    <property type="match status" value="1"/>
</dbReference>
<evidence type="ECO:0000313" key="10">
    <source>
        <dbReference type="EMBL" id="MFC1851862.1"/>
    </source>
</evidence>
<dbReference type="Gene3D" id="2.60.40.10">
    <property type="entry name" value="Immunoglobulins"/>
    <property type="match status" value="1"/>
</dbReference>
<feature type="signal peptide" evidence="9">
    <location>
        <begin position="1"/>
        <end position="21"/>
    </location>
</feature>
<keyword evidence="3" id="KW-0963">Cytoplasm</keyword>
<evidence type="ECO:0000256" key="7">
    <source>
        <dbReference type="ARBA" id="ARBA00030836"/>
    </source>
</evidence>